<dbReference type="Proteomes" id="UP000198211">
    <property type="component" value="Unassembled WGS sequence"/>
</dbReference>
<evidence type="ECO:0000313" key="2">
    <source>
        <dbReference type="EMBL" id="OWZ20791.1"/>
    </source>
</evidence>
<organism evidence="2 3">
    <name type="scientific">Phytophthora megakarya</name>
    <dbReference type="NCBI Taxonomy" id="4795"/>
    <lineage>
        <taxon>Eukaryota</taxon>
        <taxon>Sar</taxon>
        <taxon>Stramenopiles</taxon>
        <taxon>Oomycota</taxon>
        <taxon>Peronosporomycetes</taxon>
        <taxon>Peronosporales</taxon>
        <taxon>Peronosporaceae</taxon>
        <taxon>Phytophthora</taxon>
    </lineage>
</organism>
<evidence type="ECO:0000313" key="3">
    <source>
        <dbReference type="Proteomes" id="UP000198211"/>
    </source>
</evidence>
<comment type="caution">
    <text evidence="2">The sequence shown here is derived from an EMBL/GenBank/DDBJ whole genome shotgun (WGS) entry which is preliminary data.</text>
</comment>
<dbReference type="EMBL" id="NBNE01000289">
    <property type="protein sequence ID" value="OWZ20791.1"/>
    <property type="molecule type" value="Genomic_DNA"/>
</dbReference>
<sequence length="176" mass="19706">MRSLFWVFLCGFMYLSAYTEVTLAMDSEKLSDLDSVKSTPVSFSKNTQTASRYLRRDKAAPTNTVIDVDNADNEERQANIGGGTLEKLTGVALKGKNAIVKGAGKIVGQANIDKLGAKYREFRLKVMYKAKVDPDKYMALAKKQPHPILKAQHENTAAMYKDFFLLRKANEKNHHS</sequence>
<keyword evidence="1" id="KW-0732">Signal</keyword>
<feature type="chain" id="PRO_5013189082" evidence="1">
    <location>
        <begin position="25"/>
        <end position="176"/>
    </location>
</feature>
<dbReference type="OrthoDB" id="146583at2759"/>
<protein>
    <submittedName>
        <fullName evidence="2">RxLR effector protein</fullName>
    </submittedName>
</protein>
<name>A0A225WT49_9STRA</name>
<dbReference type="AlphaFoldDB" id="A0A225WT49"/>
<evidence type="ECO:0000256" key="1">
    <source>
        <dbReference type="SAM" id="SignalP"/>
    </source>
</evidence>
<gene>
    <name evidence="2" type="ORF">PHMEG_0004748</name>
</gene>
<proteinExistence type="predicted"/>
<accession>A0A225WT49</accession>
<keyword evidence="3" id="KW-1185">Reference proteome</keyword>
<reference evidence="3" key="1">
    <citation type="submission" date="2017-03" db="EMBL/GenBank/DDBJ databases">
        <title>Phytopthora megakarya and P. palmivora, two closely related causual agents of cacao black pod achieved similar genome size and gene model numbers by different mechanisms.</title>
        <authorList>
            <person name="Ali S."/>
            <person name="Shao J."/>
            <person name="Larry D.J."/>
            <person name="Kronmiller B."/>
            <person name="Shen D."/>
            <person name="Strem M.D."/>
            <person name="Melnick R.L."/>
            <person name="Guiltinan M.J."/>
            <person name="Tyler B.M."/>
            <person name="Meinhardt L.W."/>
            <person name="Bailey B.A."/>
        </authorList>
    </citation>
    <scope>NUCLEOTIDE SEQUENCE [LARGE SCALE GENOMIC DNA]</scope>
    <source>
        <strain evidence="3">zdho120</strain>
    </source>
</reference>
<feature type="signal peptide" evidence="1">
    <location>
        <begin position="1"/>
        <end position="24"/>
    </location>
</feature>